<proteinExistence type="inferred from homology"/>
<keyword evidence="6 9" id="KW-0449">Lipoprotein</keyword>
<evidence type="ECO:0000256" key="4">
    <source>
        <dbReference type="ARBA" id="ARBA00023136"/>
    </source>
</evidence>
<feature type="signal peptide" evidence="8">
    <location>
        <begin position="1"/>
        <end position="22"/>
    </location>
</feature>
<evidence type="ECO:0000256" key="2">
    <source>
        <dbReference type="ARBA" id="ARBA00022475"/>
    </source>
</evidence>
<keyword evidence="5" id="KW-0564">Palmitate</keyword>
<evidence type="ECO:0000313" key="9">
    <source>
        <dbReference type="EMBL" id="MDF2095303.1"/>
    </source>
</evidence>
<comment type="similarity">
    <text evidence="1">Belongs to the EcnA/EcnB lipoprotein family.</text>
</comment>
<dbReference type="InterPro" id="IPR012556">
    <property type="entry name" value="Entericidin"/>
</dbReference>
<dbReference type="RefSeq" id="WP_275820689.1">
    <property type="nucleotide sequence ID" value="NZ_JARHUD010000002.1"/>
</dbReference>
<organism evidence="9 10">
    <name type="scientific">Aquibaculum arenosum</name>
    <dbReference type="NCBI Taxonomy" id="3032591"/>
    <lineage>
        <taxon>Bacteria</taxon>
        <taxon>Pseudomonadati</taxon>
        <taxon>Pseudomonadota</taxon>
        <taxon>Alphaproteobacteria</taxon>
        <taxon>Rhodospirillales</taxon>
        <taxon>Rhodovibrionaceae</taxon>
        <taxon>Aquibaculum</taxon>
    </lineage>
</organism>
<evidence type="ECO:0000256" key="8">
    <source>
        <dbReference type="SAM" id="SignalP"/>
    </source>
</evidence>
<evidence type="ECO:0000313" key="10">
    <source>
        <dbReference type="Proteomes" id="UP001215503"/>
    </source>
</evidence>
<keyword evidence="4" id="KW-0472">Membrane</keyword>
<dbReference type="EMBL" id="JARHUD010000002">
    <property type="protein sequence ID" value="MDF2095303.1"/>
    <property type="molecule type" value="Genomic_DNA"/>
</dbReference>
<keyword evidence="2" id="KW-1003">Cell membrane</keyword>
<keyword evidence="3 8" id="KW-0732">Signal</keyword>
<evidence type="ECO:0000256" key="7">
    <source>
        <dbReference type="SAM" id="MobiDB-lite"/>
    </source>
</evidence>
<evidence type="ECO:0000256" key="6">
    <source>
        <dbReference type="ARBA" id="ARBA00023288"/>
    </source>
</evidence>
<name>A0ABT5YK69_9PROT</name>
<evidence type="ECO:0000256" key="5">
    <source>
        <dbReference type="ARBA" id="ARBA00023139"/>
    </source>
</evidence>
<comment type="caution">
    <text evidence="9">The sequence shown here is derived from an EMBL/GenBank/DDBJ whole genome shotgun (WGS) entry which is preliminary data.</text>
</comment>
<feature type="chain" id="PRO_5045761303" evidence="8">
    <location>
        <begin position="23"/>
        <end position="51"/>
    </location>
</feature>
<feature type="region of interest" description="Disordered" evidence="7">
    <location>
        <begin position="27"/>
        <end position="51"/>
    </location>
</feature>
<keyword evidence="10" id="KW-1185">Reference proteome</keyword>
<dbReference type="PROSITE" id="PS51257">
    <property type="entry name" value="PROKAR_LIPOPROTEIN"/>
    <property type="match status" value="1"/>
</dbReference>
<reference evidence="9 10" key="1">
    <citation type="submission" date="2023-03" db="EMBL/GenBank/DDBJ databases">
        <title>Fodinicurvata sp. CAU 1616 isolated from sea sendiment.</title>
        <authorList>
            <person name="Kim W."/>
        </authorList>
    </citation>
    <scope>NUCLEOTIDE SEQUENCE [LARGE SCALE GENOMIC DNA]</scope>
    <source>
        <strain evidence="9 10">CAU 1616</strain>
    </source>
</reference>
<evidence type="ECO:0000256" key="3">
    <source>
        <dbReference type="ARBA" id="ARBA00022729"/>
    </source>
</evidence>
<dbReference type="Pfam" id="PF08085">
    <property type="entry name" value="Entericidin"/>
    <property type="match status" value="1"/>
</dbReference>
<accession>A0ABT5YK69</accession>
<dbReference type="Proteomes" id="UP001215503">
    <property type="component" value="Unassembled WGS sequence"/>
</dbReference>
<gene>
    <name evidence="9" type="ORF">P2G67_04870</name>
</gene>
<evidence type="ECO:0000256" key="1">
    <source>
        <dbReference type="ARBA" id="ARBA00010296"/>
    </source>
</evidence>
<sequence length="51" mass="5407">MPLNHRLATATLFAALLFGASACNTMQGMGEDIESGGEGLQHEAEETQDEL</sequence>
<protein>
    <submittedName>
        <fullName evidence="9">Entericidin A/B family lipoprotein</fullName>
    </submittedName>
</protein>